<dbReference type="InterPro" id="IPR050121">
    <property type="entry name" value="Cytochrome_P450_monoxygenase"/>
</dbReference>
<dbReference type="SUPFAM" id="SSF48264">
    <property type="entry name" value="Cytochrome P450"/>
    <property type="match status" value="1"/>
</dbReference>
<dbReference type="PRINTS" id="PR00463">
    <property type="entry name" value="EP450I"/>
</dbReference>
<keyword evidence="3 6" id="KW-0349">Heme</keyword>
<dbReference type="InterPro" id="IPR001128">
    <property type="entry name" value="Cyt_P450"/>
</dbReference>
<evidence type="ECO:0000313" key="8">
    <source>
        <dbReference type="EMBL" id="KAH7057351.1"/>
    </source>
</evidence>
<keyword evidence="7" id="KW-1133">Transmembrane helix</keyword>
<keyword evidence="5 6" id="KW-0408">Iron</keyword>
<accession>A0ABQ8GJE1</accession>
<evidence type="ECO:0000256" key="7">
    <source>
        <dbReference type="SAM" id="Phobius"/>
    </source>
</evidence>
<evidence type="ECO:0000256" key="6">
    <source>
        <dbReference type="RuleBase" id="RU000461"/>
    </source>
</evidence>
<protein>
    <submittedName>
        <fullName evidence="8">Cytochrome P450 monooxygenase-like protein</fullName>
    </submittedName>
</protein>
<dbReference type="InterPro" id="IPR002401">
    <property type="entry name" value="Cyt_P450_E_grp-I"/>
</dbReference>
<keyword evidence="4 6" id="KW-0479">Metal-binding</keyword>
<evidence type="ECO:0000256" key="1">
    <source>
        <dbReference type="ARBA" id="ARBA00001971"/>
    </source>
</evidence>
<name>A0ABQ8GJE1_9PEZI</name>
<comment type="cofactor">
    <cofactor evidence="1">
        <name>heme</name>
        <dbReference type="ChEBI" id="CHEBI:30413"/>
    </cofactor>
</comment>
<dbReference type="CDD" id="cd11058">
    <property type="entry name" value="CYP60B-like"/>
    <property type="match status" value="1"/>
</dbReference>
<dbReference type="PANTHER" id="PTHR24305:SF210">
    <property type="entry name" value="CYTOCHROME P450 MONOOXYGENASE ASQL-RELATED"/>
    <property type="match status" value="1"/>
</dbReference>
<proteinExistence type="inferred from homology"/>
<keyword evidence="6" id="KW-0560">Oxidoreductase</keyword>
<keyword evidence="9" id="KW-1185">Reference proteome</keyword>
<dbReference type="PRINTS" id="PR00385">
    <property type="entry name" value="P450"/>
</dbReference>
<keyword evidence="7" id="KW-0812">Transmembrane</keyword>
<comment type="caution">
    <text evidence="8">The sequence shown here is derived from an EMBL/GenBank/DDBJ whole genome shotgun (WGS) entry which is preliminary data.</text>
</comment>
<evidence type="ECO:0000313" key="9">
    <source>
        <dbReference type="Proteomes" id="UP000774617"/>
    </source>
</evidence>
<dbReference type="PANTHER" id="PTHR24305">
    <property type="entry name" value="CYTOCHROME P450"/>
    <property type="match status" value="1"/>
</dbReference>
<keyword evidence="6" id="KW-0503">Monooxygenase</keyword>
<dbReference type="InterPro" id="IPR017972">
    <property type="entry name" value="Cyt_P450_CS"/>
</dbReference>
<organism evidence="8 9">
    <name type="scientific">Macrophomina phaseolina</name>
    <dbReference type="NCBI Taxonomy" id="35725"/>
    <lineage>
        <taxon>Eukaryota</taxon>
        <taxon>Fungi</taxon>
        <taxon>Dikarya</taxon>
        <taxon>Ascomycota</taxon>
        <taxon>Pezizomycotina</taxon>
        <taxon>Dothideomycetes</taxon>
        <taxon>Dothideomycetes incertae sedis</taxon>
        <taxon>Botryosphaeriales</taxon>
        <taxon>Botryosphaeriaceae</taxon>
        <taxon>Macrophomina</taxon>
    </lineage>
</organism>
<dbReference type="Gene3D" id="1.10.630.10">
    <property type="entry name" value="Cytochrome P450"/>
    <property type="match status" value="1"/>
</dbReference>
<keyword evidence="7" id="KW-0472">Membrane</keyword>
<feature type="transmembrane region" description="Helical" evidence="7">
    <location>
        <begin position="6"/>
        <end position="27"/>
    </location>
</feature>
<evidence type="ECO:0000256" key="4">
    <source>
        <dbReference type="ARBA" id="ARBA00022723"/>
    </source>
</evidence>
<dbReference type="InterPro" id="IPR036396">
    <property type="entry name" value="Cyt_P450_sf"/>
</dbReference>
<dbReference type="PROSITE" id="PS00086">
    <property type="entry name" value="CYTOCHROME_P450"/>
    <property type="match status" value="1"/>
</dbReference>
<dbReference type="Proteomes" id="UP000774617">
    <property type="component" value="Unassembled WGS sequence"/>
</dbReference>
<evidence type="ECO:0000256" key="2">
    <source>
        <dbReference type="ARBA" id="ARBA00010617"/>
    </source>
</evidence>
<reference evidence="8 9" key="1">
    <citation type="journal article" date="2021" name="Nat. Commun.">
        <title>Genetic determinants of endophytism in the Arabidopsis root mycobiome.</title>
        <authorList>
            <person name="Mesny F."/>
            <person name="Miyauchi S."/>
            <person name="Thiergart T."/>
            <person name="Pickel B."/>
            <person name="Atanasova L."/>
            <person name="Karlsson M."/>
            <person name="Huettel B."/>
            <person name="Barry K.W."/>
            <person name="Haridas S."/>
            <person name="Chen C."/>
            <person name="Bauer D."/>
            <person name="Andreopoulos W."/>
            <person name="Pangilinan J."/>
            <person name="LaButti K."/>
            <person name="Riley R."/>
            <person name="Lipzen A."/>
            <person name="Clum A."/>
            <person name="Drula E."/>
            <person name="Henrissat B."/>
            <person name="Kohler A."/>
            <person name="Grigoriev I.V."/>
            <person name="Martin F.M."/>
            <person name="Hacquard S."/>
        </authorList>
    </citation>
    <scope>NUCLEOTIDE SEQUENCE [LARGE SCALE GENOMIC DNA]</scope>
    <source>
        <strain evidence="8 9">MPI-SDFR-AT-0080</strain>
    </source>
</reference>
<dbReference type="Pfam" id="PF00067">
    <property type="entry name" value="p450"/>
    <property type="match status" value="1"/>
</dbReference>
<dbReference type="EMBL" id="JAGTJR010000007">
    <property type="protein sequence ID" value="KAH7057351.1"/>
    <property type="molecule type" value="Genomic_DNA"/>
</dbReference>
<comment type="similarity">
    <text evidence="2 6">Belongs to the cytochrome P450 family.</text>
</comment>
<sequence>MLLTNTIILSVETAALLLLSYSIYDIVYNIFFHPLRRFPGPKLAVASKLPFVFYRCSGLQARWTKSCHDKYGPVVRLAPNQLSFTSVDAWRDIYGHKLAGKGGMPKDLIAYGPDFSGSNGILRTNDEDHARHRRLLAHAFSETALRDQEPLVRKYVNMLVDKLGASAQASTPVDMVHMYNYIAFDIIADLTYGEALGMLENSDYTPWVRNIMPSVKGLAYIATIQSNFPSLGALLQRFLLPSSLMERRKAHARYSDNRVDARLARKTDRPDIWSFVLRHNEDDGKGLSLAEMHADGGTLMIAGSETTATLLSGLTFFLLRNPATLEKLTREVRSAFARPQDMDMATLGRLPYLNACLSEGFRIYPPSPTGLPRLVPPPGRVVCGENVPGGASVYVSQYAAYHSPENFCEPDSFVPERWLPEQREERFDKDVRDVVKPFSHGPRNCIGKNLAYHEIRLVLANVLWHYDLELCPESEKWDDQRVYFFWDKNPLMCKLKPVKRIEDGL</sequence>
<evidence type="ECO:0000256" key="5">
    <source>
        <dbReference type="ARBA" id="ARBA00023004"/>
    </source>
</evidence>
<gene>
    <name evidence="8" type="ORF">B0J12DRAFT_775153</name>
</gene>
<evidence type="ECO:0000256" key="3">
    <source>
        <dbReference type="ARBA" id="ARBA00022617"/>
    </source>
</evidence>